<sequence>MPLGQAPSASVHLMPCVINHNGPAQITEYFSATVKDCKHEKTVSFRGRGLKGKEISCPQHYTGLVVKEVNRPGSEHEDRTVRVSSVFDKLTYWNLETPPSSDDTIVMSMDWPELAEAIHGPVN</sequence>
<dbReference type="PANTHER" id="PTHR47063">
    <property type="entry name" value="RIBONUCLEASE H2 SUBUNIT C"/>
    <property type="match status" value="1"/>
</dbReference>
<dbReference type="AlphaFoldDB" id="A0AAV2MK27"/>
<dbReference type="CDD" id="cd09271">
    <property type="entry name" value="RNase_H2-C"/>
    <property type="match status" value="1"/>
</dbReference>
<dbReference type="InterPro" id="IPR013924">
    <property type="entry name" value="RNase_H2_suC"/>
</dbReference>
<dbReference type="Gene3D" id="2.40.128.680">
    <property type="match status" value="1"/>
</dbReference>
<protein>
    <submittedName>
        <fullName evidence="1">Uncharacterized protein</fullName>
    </submittedName>
</protein>
<gene>
    <name evidence="1" type="ORF">KC01_LOCUS39805</name>
</gene>
<evidence type="ECO:0000313" key="1">
    <source>
        <dbReference type="EMBL" id="CAL1613627.1"/>
    </source>
</evidence>
<dbReference type="Pfam" id="PF08615">
    <property type="entry name" value="RNase_H2_suC"/>
    <property type="match status" value="1"/>
</dbReference>
<dbReference type="Proteomes" id="UP001497482">
    <property type="component" value="Chromosome 8"/>
</dbReference>
<reference evidence="1 2" key="1">
    <citation type="submission" date="2024-04" db="EMBL/GenBank/DDBJ databases">
        <authorList>
            <person name="Waldvogel A.-M."/>
            <person name="Schoenle A."/>
        </authorList>
    </citation>
    <scope>NUCLEOTIDE SEQUENCE [LARGE SCALE GENOMIC DNA]</scope>
</reference>
<keyword evidence="2" id="KW-1185">Reference proteome</keyword>
<dbReference type="GO" id="GO:0006401">
    <property type="term" value="P:RNA catabolic process"/>
    <property type="evidence" value="ECO:0007669"/>
    <property type="project" value="InterPro"/>
</dbReference>
<evidence type="ECO:0000313" key="2">
    <source>
        <dbReference type="Proteomes" id="UP001497482"/>
    </source>
</evidence>
<proteinExistence type="predicted"/>
<name>A0AAV2MK27_KNICA</name>
<dbReference type="InterPro" id="IPR052863">
    <property type="entry name" value="RNase_H2_subunit_C"/>
</dbReference>
<organism evidence="1 2">
    <name type="scientific">Knipowitschia caucasica</name>
    <name type="common">Caucasian dwarf goby</name>
    <name type="synonym">Pomatoschistus caucasicus</name>
    <dbReference type="NCBI Taxonomy" id="637954"/>
    <lineage>
        <taxon>Eukaryota</taxon>
        <taxon>Metazoa</taxon>
        <taxon>Chordata</taxon>
        <taxon>Craniata</taxon>
        <taxon>Vertebrata</taxon>
        <taxon>Euteleostomi</taxon>
        <taxon>Actinopterygii</taxon>
        <taxon>Neopterygii</taxon>
        <taxon>Teleostei</taxon>
        <taxon>Neoteleostei</taxon>
        <taxon>Acanthomorphata</taxon>
        <taxon>Gobiaria</taxon>
        <taxon>Gobiiformes</taxon>
        <taxon>Gobioidei</taxon>
        <taxon>Gobiidae</taxon>
        <taxon>Gobiinae</taxon>
        <taxon>Knipowitschia</taxon>
    </lineage>
</organism>
<dbReference type="GO" id="GO:0032299">
    <property type="term" value="C:ribonuclease H2 complex"/>
    <property type="evidence" value="ECO:0007669"/>
    <property type="project" value="InterPro"/>
</dbReference>
<dbReference type="EMBL" id="OZ035830">
    <property type="protein sequence ID" value="CAL1613627.1"/>
    <property type="molecule type" value="Genomic_DNA"/>
</dbReference>
<dbReference type="PANTHER" id="PTHR47063:SF1">
    <property type="entry name" value="RIBONUCLEASE H2 SUBUNIT C"/>
    <property type="match status" value="1"/>
</dbReference>
<accession>A0AAV2MK27</accession>